<keyword evidence="2" id="KW-1185">Reference proteome</keyword>
<name>A0A0B8NZ59_9VIBR</name>
<protein>
    <submittedName>
        <fullName evidence="1">Uncharacterized protein</fullName>
    </submittedName>
</protein>
<sequence>MPFCASFSFNQEKVYCGEYFAVQFGSIRQEMSETKTPLAVGVAL</sequence>
<proteinExistence type="predicted"/>
<gene>
    <name evidence="1" type="ORF">JCM19231_4773</name>
</gene>
<organism evidence="1 2">
    <name type="scientific">Vibrio ishigakensis</name>
    <dbReference type="NCBI Taxonomy" id="1481914"/>
    <lineage>
        <taxon>Bacteria</taxon>
        <taxon>Pseudomonadati</taxon>
        <taxon>Pseudomonadota</taxon>
        <taxon>Gammaproteobacteria</taxon>
        <taxon>Vibrionales</taxon>
        <taxon>Vibrionaceae</taxon>
        <taxon>Vibrio</taxon>
    </lineage>
</organism>
<dbReference type="Proteomes" id="UP000031671">
    <property type="component" value="Unassembled WGS sequence"/>
</dbReference>
<evidence type="ECO:0000313" key="2">
    <source>
        <dbReference type="Proteomes" id="UP000031671"/>
    </source>
</evidence>
<comment type="caution">
    <text evidence="1">The sequence shown here is derived from an EMBL/GenBank/DDBJ whole genome shotgun (WGS) entry which is preliminary data.</text>
</comment>
<reference evidence="1 2" key="1">
    <citation type="submission" date="2015-01" db="EMBL/GenBank/DDBJ databases">
        <title>Vibrio sp. C1 JCM 19231 whole genome shotgun sequence.</title>
        <authorList>
            <person name="Sawabe T."/>
            <person name="Meirelles P."/>
            <person name="Feng G."/>
            <person name="Sayaka M."/>
            <person name="Hattori M."/>
            <person name="Ohkuma M."/>
        </authorList>
    </citation>
    <scope>NUCLEOTIDE SEQUENCE [LARGE SCALE GENOMIC DNA]</scope>
    <source>
        <strain evidence="2">JCM 19231</strain>
    </source>
</reference>
<reference evidence="1 2" key="2">
    <citation type="submission" date="2015-01" db="EMBL/GenBank/DDBJ databases">
        <authorList>
            <consortium name="NBRP consortium"/>
            <person name="Sawabe T."/>
            <person name="Meirelles P."/>
            <person name="Feng G."/>
            <person name="Sayaka M."/>
            <person name="Hattori M."/>
            <person name="Ohkuma M."/>
        </authorList>
    </citation>
    <scope>NUCLEOTIDE SEQUENCE [LARGE SCALE GENOMIC DNA]</scope>
    <source>
        <strain evidence="2">JCM 19231</strain>
    </source>
</reference>
<dbReference type="EMBL" id="BBRZ01000059">
    <property type="protein sequence ID" value="GAM57612.1"/>
    <property type="molecule type" value="Genomic_DNA"/>
</dbReference>
<accession>A0A0B8NZ59</accession>
<dbReference type="AlphaFoldDB" id="A0A0B8NZ59"/>
<evidence type="ECO:0000313" key="1">
    <source>
        <dbReference type="EMBL" id="GAM57612.1"/>
    </source>
</evidence>